<name>A0A975GVV5_9CAUL</name>
<dbReference type="CDD" id="cd02798">
    <property type="entry name" value="tRNA_bind_CsaA"/>
    <property type="match status" value="1"/>
</dbReference>
<accession>A0A975GVV5</accession>
<protein>
    <submittedName>
        <fullName evidence="5">tRNA-binding protein</fullName>
    </submittedName>
</protein>
<keyword evidence="1 3" id="KW-0820">tRNA-binding</keyword>
<proteinExistence type="predicted"/>
<dbReference type="InterPro" id="IPR002547">
    <property type="entry name" value="tRNA-bd_dom"/>
</dbReference>
<keyword evidence="2 3" id="KW-0694">RNA-binding</keyword>
<dbReference type="NCBIfam" id="NF007495">
    <property type="entry name" value="PRK10089.1-4"/>
    <property type="match status" value="1"/>
</dbReference>
<evidence type="ECO:0000259" key="4">
    <source>
        <dbReference type="PROSITE" id="PS50886"/>
    </source>
</evidence>
<dbReference type="Pfam" id="PF01588">
    <property type="entry name" value="tRNA_bind"/>
    <property type="match status" value="1"/>
</dbReference>
<dbReference type="PANTHER" id="PTHR11586:SF37">
    <property type="entry name" value="TRNA-BINDING DOMAIN-CONTAINING PROTEIN"/>
    <property type="match status" value="1"/>
</dbReference>
<dbReference type="NCBIfam" id="TIGR02222">
    <property type="entry name" value="chap_CsaA"/>
    <property type="match status" value="1"/>
</dbReference>
<dbReference type="Gene3D" id="2.40.50.140">
    <property type="entry name" value="Nucleic acid-binding proteins"/>
    <property type="match status" value="1"/>
</dbReference>
<dbReference type="KEGG" id="bgoe:IFJ75_02940"/>
<reference evidence="5" key="1">
    <citation type="submission" date="2020-09" db="EMBL/GenBank/DDBJ databases">
        <title>Brevundimonas sp. LVF2 isolated from a puddle in Goettingen, Germany.</title>
        <authorList>
            <person name="Friedrich I."/>
            <person name="Klassen A."/>
            <person name="Hannes N."/>
            <person name="Schneider D."/>
            <person name="Hertel R."/>
            <person name="Daniel R."/>
        </authorList>
    </citation>
    <scope>NUCLEOTIDE SEQUENCE</scope>
    <source>
        <strain evidence="5">LVF2</strain>
    </source>
</reference>
<feature type="domain" description="TRNA-binding" evidence="4">
    <location>
        <begin position="22"/>
        <end position="126"/>
    </location>
</feature>
<dbReference type="FunFam" id="2.40.50.140:FF:000165">
    <property type="entry name" value="Chaperone CsaA"/>
    <property type="match status" value="1"/>
</dbReference>
<dbReference type="InterPro" id="IPR051270">
    <property type="entry name" value="Tyrosine-tRNA_ligase_regulator"/>
</dbReference>
<evidence type="ECO:0000256" key="2">
    <source>
        <dbReference type="ARBA" id="ARBA00022884"/>
    </source>
</evidence>
<gene>
    <name evidence="5" type="ORF">IFJ75_02940</name>
</gene>
<dbReference type="GO" id="GO:0000049">
    <property type="term" value="F:tRNA binding"/>
    <property type="evidence" value="ECO:0007669"/>
    <property type="project" value="UniProtKB-UniRule"/>
</dbReference>
<dbReference type="PANTHER" id="PTHR11586">
    <property type="entry name" value="TRNA-AMINOACYLATION COFACTOR ARC1 FAMILY MEMBER"/>
    <property type="match status" value="1"/>
</dbReference>
<evidence type="ECO:0000313" key="5">
    <source>
        <dbReference type="EMBL" id="QTC91901.1"/>
    </source>
</evidence>
<dbReference type="SUPFAM" id="SSF50249">
    <property type="entry name" value="Nucleic acid-binding proteins"/>
    <property type="match status" value="1"/>
</dbReference>
<dbReference type="PROSITE" id="PS50886">
    <property type="entry name" value="TRBD"/>
    <property type="match status" value="1"/>
</dbReference>
<evidence type="ECO:0000256" key="3">
    <source>
        <dbReference type="PROSITE-ProRule" id="PRU00209"/>
    </source>
</evidence>
<sequence length="126" mass="13650">MAGSTTSAVAAPPVSERIVFDDFMKVDIRIGRVLKAEAFPEARKPAFKLTIDFGPDIGVKRSSAQITKLYTLDQLEDRKVAAVVNFPPRQIGPFMSEVLTLGFPDADGEVVLVGVDRDAVIGGRLF</sequence>
<dbReference type="Proteomes" id="UP000663918">
    <property type="component" value="Chromosome"/>
</dbReference>
<dbReference type="AlphaFoldDB" id="A0A975GVV5"/>
<dbReference type="InterPro" id="IPR012340">
    <property type="entry name" value="NA-bd_OB-fold"/>
</dbReference>
<evidence type="ECO:0000313" key="6">
    <source>
        <dbReference type="Proteomes" id="UP000663918"/>
    </source>
</evidence>
<evidence type="ECO:0000256" key="1">
    <source>
        <dbReference type="ARBA" id="ARBA00022555"/>
    </source>
</evidence>
<organism evidence="5 6">
    <name type="scientific">Brevundimonas goettingensis</name>
    <dbReference type="NCBI Taxonomy" id="2774190"/>
    <lineage>
        <taxon>Bacteria</taxon>
        <taxon>Pseudomonadati</taxon>
        <taxon>Pseudomonadota</taxon>
        <taxon>Alphaproteobacteria</taxon>
        <taxon>Caulobacterales</taxon>
        <taxon>Caulobacteraceae</taxon>
        <taxon>Brevundimonas</taxon>
    </lineage>
</organism>
<keyword evidence="6" id="KW-1185">Reference proteome</keyword>
<dbReference type="RefSeq" id="WP_207871115.1">
    <property type="nucleotide sequence ID" value="NZ_CP062222.1"/>
</dbReference>
<dbReference type="NCBIfam" id="NF007494">
    <property type="entry name" value="PRK10089.1-3"/>
    <property type="match status" value="1"/>
</dbReference>
<dbReference type="EMBL" id="CP062222">
    <property type="protein sequence ID" value="QTC91901.1"/>
    <property type="molecule type" value="Genomic_DNA"/>
</dbReference>
<dbReference type="InterPro" id="IPR008231">
    <property type="entry name" value="CsaA"/>
</dbReference>